<dbReference type="SMART" id="SM00936">
    <property type="entry name" value="PBP5_C"/>
    <property type="match status" value="1"/>
</dbReference>
<dbReference type="EMBL" id="LSRS01000005">
    <property type="protein sequence ID" value="KAF1084579.1"/>
    <property type="molecule type" value="Genomic_DNA"/>
</dbReference>
<sequence length="372" mass="39991">MHLSSFTGLGLFLCLLSAVSFTSPGLANNHQQSPQVSAQSAILVDVNNGQILYGKNHRQPKPMASTTKIMTAVVALAGADIKSKVKVSPQAAGVGESSMYLEPGEELTLEQLLYGALLRSGNDACVAIAEHVAGTEGTYVQLMNEKAVLLGTETTSFRNTNGLPAAEHYTTALDLALLTRYALHDPAFCRIVRTRARVVESLNGVSHYLQNTNKLLWRYPGADGVKTGTTIAAGKCLVASATKGDRRLLAVILNGSDRFEDARRLLDYGFNTFKDVQTVYSGEVYDRVKVTGGVSDTVPVRAEGNITINMRVDGTDQLEKKVALLRNINAPVYEGQTLGQIIVLLNGEEVDATNIVAGCTIDKSSLLHKVLR</sequence>
<dbReference type="Gene3D" id="3.40.710.10">
    <property type="entry name" value="DD-peptidase/beta-lactamase superfamily"/>
    <property type="match status" value="1"/>
</dbReference>
<dbReference type="GO" id="GO:0009002">
    <property type="term" value="F:serine-type D-Ala-D-Ala carboxypeptidase activity"/>
    <property type="evidence" value="ECO:0007669"/>
    <property type="project" value="UniProtKB-EC"/>
</dbReference>
<dbReference type="SUPFAM" id="SSF56601">
    <property type="entry name" value="beta-lactamase/transpeptidase-like"/>
    <property type="match status" value="1"/>
</dbReference>
<evidence type="ECO:0000256" key="8">
    <source>
        <dbReference type="ARBA" id="ARBA00022801"/>
    </source>
</evidence>
<dbReference type="Gene3D" id="2.60.410.10">
    <property type="entry name" value="D-Ala-D-Ala carboxypeptidase, C-terminal domain"/>
    <property type="match status" value="1"/>
</dbReference>
<dbReference type="Pfam" id="PF00768">
    <property type="entry name" value="Peptidase_S11"/>
    <property type="match status" value="1"/>
</dbReference>
<keyword evidence="9" id="KW-0133">Cell shape</keyword>
<dbReference type="AlphaFoldDB" id="A0A9D2WNK7"/>
<evidence type="ECO:0000259" key="17">
    <source>
        <dbReference type="SMART" id="SM00936"/>
    </source>
</evidence>
<evidence type="ECO:0000256" key="16">
    <source>
        <dbReference type="SAM" id="SignalP"/>
    </source>
</evidence>
<evidence type="ECO:0000256" key="5">
    <source>
        <dbReference type="ARBA" id="ARBA00022645"/>
    </source>
</evidence>
<keyword evidence="19" id="KW-1185">Reference proteome</keyword>
<dbReference type="InterPro" id="IPR037167">
    <property type="entry name" value="Peptidase_S11_C_sf"/>
</dbReference>
<dbReference type="InterPro" id="IPR015956">
    <property type="entry name" value="Peniciliin-bd_prot_C_sf"/>
</dbReference>
<evidence type="ECO:0000256" key="2">
    <source>
        <dbReference type="ARBA" id="ARBA00004752"/>
    </source>
</evidence>
<feature type="active site" description="Proton acceptor" evidence="13">
    <location>
        <position position="68"/>
    </location>
</feature>
<keyword evidence="8 18" id="KW-0378">Hydrolase</keyword>
<protein>
    <recommendedName>
        <fullName evidence="4">serine-type D-Ala-D-Ala carboxypeptidase</fullName>
        <ecNumber evidence="4">3.4.16.4</ecNumber>
    </recommendedName>
</protein>
<dbReference type="InterPro" id="IPR001967">
    <property type="entry name" value="Peptidase_S11_N"/>
</dbReference>
<evidence type="ECO:0000256" key="1">
    <source>
        <dbReference type="ARBA" id="ARBA00003217"/>
    </source>
</evidence>
<keyword evidence="7 16" id="KW-0732">Signal</keyword>
<dbReference type="RefSeq" id="WP_161822647.1">
    <property type="nucleotide sequence ID" value="NZ_LSRS01000005.1"/>
</dbReference>
<dbReference type="PANTHER" id="PTHR21581">
    <property type="entry name" value="D-ALANYL-D-ALANINE CARBOXYPEPTIDASE"/>
    <property type="match status" value="1"/>
</dbReference>
<dbReference type="GO" id="GO:0071555">
    <property type="term" value="P:cell wall organization"/>
    <property type="evidence" value="ECO:0007669"/>
    <property type="project" value="UniProtKB-KW"/>
</dbReference>
<comment type="function">
    <text evidence="1">Removes C-terminal D-alanyl residues from sugar-peptide cell wall precursors.</text>
</comment>
<evidence type="ECO:0000313" key="18">
    <source>
        <dbReference type="EMBL" id="KAF1084579.1"/>
    </source>
</evidence>
<dbReference type="Pfam" id="PF07943">
    <property type="entry name" value="PBP5_C"/>
    <property type="match status" value="1"/>
</dbReference>
<dbReference type="GO" id="GO:0008360">
    <property type="term" value="P:regulation of cell shape"/>
    <property type="evidence" value="ECO:0007669"/>
    <property type="project" value="UniProtKB-KW"/>
</dbReference>
<evidence type="ECO:0000256" key="13">
    <source>
        <dbReference type="PIRSR" id="PIRSR618044-1"/>
    </source>
</evidence>
<evidence type="ECO:0000256" key="11">
    <source>
        <dbReference type="ARBA" id="ARBA00023316"/>
    </source>
</evidence>
<dbReference type="InterPro" id="IPR018044">
    <property type="entry name" value="Peptidase_S11"/>
</dbReference>
<gene>
    <name evidence="18" type="primary">dacF_4</name>
    <name evidence="18" type="ORF">SPSYN_02357</name>
</gene>
<keyword evidence="6" id="KW-0645">Protease</keyword>
<reference evidence="18" key="1">
    <citation type="submission" date="2016-02" db="EMBL/GenBank/DDBJ databases">
        <title>Draft Genome Sequence of Sporotomaculum syntrophicum Strain FB, a Syntrophic Benzoate Degrader.</title>
        <authorList>
            <person name="Nobu M.K."/>
            <person name="Narihiro T."/>
            <person name="Qiu Y.-L."/>
            <person name="Ohashi A."/>
            <person name="Liu W.-T."/>
            <person name="Yuji S."/>
        </authorList>
    </citation>
    <scope>NUCLEOTIDE SEQUENCE</scope>
    <source>
        <strain evidence="18">FB</strain>
    </source>
</reference>
<evidence type="ECO:0000256" key="6">
    <source>
        <dbReference type="ARBA" id="ARBA00022670"/>
    </source>
</evidence>
<evidence type="ECO:0000256" key="12">
    <source>
        <dbReference type="ARBA" id="ARBA00034000"/>
    </source>
</evidence>
<dbReference type="GO" id="GO:0006508">
    <property type="term" value="P:proteolysis"/>
    <property type="evidence" value="ECO:0007669"/>
    <property type="project" value="UniProtKB-KW"/>
</dbReference>
<feature type="chain" id="PRO_5039044191" description="serine-type D-Ala-D-Ala carboxypeptidase" evidence="16">
    <location>
        <begin position="23"/>
        <end position="372"/>
    </location>
</feature>
<feature type="active site" evidence="13">
    <location>
        <position position="120"/>
    </location>
</feature>
<comment type="caution">
    <text evidence="18">The sequence shown here is derived from an EMBL/GenBank/DDBJ whole genome shotgun (WGS) entry which is preliminary data.</text>
</comment>
<dbReference type="GO" id="GO:0009252">
    <property type="term" value="P:peptidoglycan biosynthetic process"/>
    <property type="evidence" value="ECO:0007669"/>
    <property type="project" value="UniProtKB-KW"/>
</dbReference>
<comment type="catalytic activity">
    <reaction evidence="12">
        <text>Preferential cleavage: (Ac)2-L-Lys-D-Ala-|-D-Ala. Also transpeptidation of peptidyl-alanyl moieties that are N-acyl substituents of D-alanine.</text>
        <dbReference type="EC" id="3.4.16.4"/>
    </reaction>
</comment>
<feature type="active site" description="Acyl-ester intermediate" evidence="13">
    <location>
        <position position="65"/>
    </location>
</feature>
<dbReference type="InterPro" id="IPR012338">
    <property type="entry name" value="Beta-lactam/transpept-like"/>
</dbReference>
<evidence type="ECO:0000313" key="19">
    <source>
        <dbReference type="Proteomes" id="UP000798488"/>
    </source>
</evidence>
<comment type="pathway">
    <text evidence="2">Cell wall biogenesis; peptidoglycan biosynthesis.</text>
</comment>
<name>A0A9D2WNK7_9FIRM</name>
<evidence type="ECO:0000256" key="3">
    <source>
        <dbReference type="ARBA" id="ARBA00007164"/>
    </source>
</evidence>
<dbReference type="SUPFAM" id="SSF69189">
    <property type="entry name" value="Penicillin-binding protein associated domain"/>
    <property type="match status" value="1"/>
</dbReference>
<evidence type="ECO:0000256" key="15">
    <source>
        <dbReference type="RuleBase" id="RU004016"/>
    </source>
</evidence>
<keyword evidence="5 18" id="KW-0121">Carboxypeptidase</keyword>
<dbReference type="OrthoDB" id="9791132at2"/>
<dbReference type="PRINTS" id="PR00725">
    <property type="entry name" value="DADACBPTASE1"/>
</dbReference>
<feature type="signal peptide" evidence="16">
    <location>
        <begin position="1"/>
        <end position="22"/>
    </location>
</feature>
<feature type="binding site" evidence="14">
    <location>
        <position position="226"/>
    </location>
    <ligand>
        <name>substrate</name>
    </ligand>
</feature>
<comment type="similarity">
    <text evidence="3 15">Belongs to the peptidase S11 family.</text>
</comment>
<keyword evidence="11" id="KW-0961">Cell wall biogenesis/degradation</keyword>
<organism evidence="18 19">
    <name type="scientific">Sporotomaculum syntrophicum</name>
    <dbReference type="NCBI Taxonomy" id="182264"/>
    <lineage>
        <taxon>Bacteria</taxon>
        <taxon>Bacillati</taxon>
        <taxon>Bacillota</taxon>
        <taxon>Clostridia</taxon>
        <taxon>Eubacteriales</taxon>
        <taxon>Desulfallaceae</taxon>
        <taxon>Sporotomaculum</taxon>
    </lineage>
</organism>
<dbReference type="InterPro" id="IPR012907">
    <property type="entry name" value="Peptidase_S11_C"/>
</dbReference>
<evidence type="ECO:0000256" key="14">
    <source>
        <dbReference type="PIRSR" id="PIRSR618044-2"/>
    </source>
</evidence>
<dbReference type="EC" id="3.4.16.4" evidence="4"/>
<evidence type="ECO:0000256" key="4">
    <source>
        <dbReference type="ARBA" id="ARBA00012448"/>
    </source>
</evidence>
<evidence type="ECO:0000256" key="7">
    <source>
        <dbReference type="ARBA" id="ARBA00022729"/>
    </source>
</evidence>
<evidence type="ECO:0000256" key="10">
    <source>
        <dbReference type="ARBA" id="ARBA00022984"/>
    </source>
</evidence>
<keyword evidence="10" id="KW-0573">Peptidoglycan synthesis</keyword>
<proteinExistence type="inferred from homology"/>
<feature type="domain" description="Peptidase S11 D-Ala-D-Ala carboxypeptidase A C-terminal" evidence="17">
    <location>
        <begin position="273"/>
        <end position="363"/>
    </location>
</feature>
<accession>A0A9D2WNK7</accession>
<dbReference type="Proteomes" id="UP000798488">
    <property type="component" value="Unassembled WGS sequence"/>
</dbReference>
<dbReference type="PANTHER" id="PTHR21581:SF6">
    <property type="entry name" value="TRAFFICKING PROTEIN PARTICLE COMPLEX SUBUNIT 12"/>
    <property type="match status" value="1"/>
</dbReference>
<evidence type="ECO:0000256" key="9">
    <source>
        <dbReference type="ARBA" id="ARBA00022960"/>
    </source>
</evidence>